<dbReference type="EnsemblPlants" id="AVESA.00010b.r2.3CG0460150.1">
    <property type="protein sequence ID" value="AVESA.00010b.r2.3CG0460150.1.CDS"/>
    <property type="gene ID" value="AVESA.00010b.r2.3CG0460150"/>
</dbReference>
<reference evidence="1" key="1">
    <citation type="submission" date="2021-05" db="EMBL/GenBank/DDBJ databases">
        <authorList>
            <person name="Scholz U."/>
            <person name="Mascher M."/>
            <person name="Fiebig A."/>
        </authorList>
    </citation>
    <scope>NUCLEOTIDE SEQUENCE [LARGE SCALE GENOMIC DNA]</scope>
</reference>
<reference evidence="1" key="2">
    <citation type="submission" date="2025-09" db="UniProtKB">
        <authorList>
            <consortium name="EnsemblPlants"/>
        </authorList>
    </citation>
    <scope>IDENTIFICATION</scope>
</reference>
<protein>
    <submittedName>
        <fullName evidence="1">Uncharacterized protein</fullName>
    </submittedName>
</protein>
<evidence type="ECO:0000313" key="1">
    <source>
        <dbReference type="EnsemblPlants" id="AVESA.00010b.r2.3CG0460150.1.CDS"/>
    </source>
</evidence>
<proteinExistence type="predicted"/>
<evidence type="ECO:0000313" key="2">
    <source>
        <dbReference type="Proteomes" id="UP001732700"/>
    </source>
</evidence>
<sequence length="254" mass="26398">MSTATAAATRTRPALSMKLLIDTKARRVLFAEAGKDVVDFLFSLLALPVGTAVRLLGTESMVGSTGHLYASVEKLDATYVLPGADLDALLRPAVSSRAAASNTSLLRLQGTSAPSNGFFWCGQNHGSSYYAGPGYNYVTGARGTKCPGCGEPMTDAIYWAQPGSGRSGQAAAAGSGTKGFVQGVVTYTVTDNLNVTPMSAISSMTLLTSLGVRDFGALQEKTVRLGSREGLAILKASLKSKTVLTDVFLASRSV</sequence>
<name>A0ACD5VNQ4_AVESA</name>
<organism evidence="1 2">
    <name type="scientific">Avena sativa</name>
    <name type="common">Oat</name>
    <dbReference type="NCBI Taxonomy" id="4498"/>
    <lineage>
        <taxon>Eukaryota</taxon>
        <taxon>Viridiplantae</taxon>
        <taxon>Streptophyta</taxon>
        <taxon>Embryophyta</taxon>
        <taxon>Tracheophyta</taxon>
        <taxon>Spermatophyta</taxon>
        <taxon>Magnoliopsida</taxon>
        <taxon>Liliopsida</taxon>
        <taxon>Poales</taxon>
        <taxon>Poaceae</taxon>
        <taxon>BOP clade</taxon>
        <taxon>Pooideae</taxon>
        <taxon>Poodae</taxon>
        <taxon>Poeae</taxon>
        <taxon>Poeae Chloroplast Group 1 (Aveneae type)</taxon>
        <taxon>Aveninae</taxon>
        <taxon>Avena</taxon>
    </lineage>
</organism>
<accession>A0ACD5VNQ4</accession>
<keyword evidence="2" id="KW-1185">Reference proteome</keyword>
<dbReference type="Proteomes" id="UP001732700">
    <property type="component" value="Chromosome 3C"/>
</dbReference>